<keyword evidence="20" id="KW-1185">Reference proteome</keyword>
<dbReference type="PANTHER" id="PTHR44329">
    <property type="entry name" value="SERINE/THREONINE-PROTEIN KINASE TNNI3K-RELATED"/>
    <property type="match status" value="1"/>
</dbReference>
<evidence type="ECO:0000256" key="8">
    <source>
        <dbReference type="ARBA" id="ARBA00022741"/>
    </source>
</evidence>
<dbReference type="SUPFAM" id="SSF56112">
    <property type="entry name" value="Protein kinase-like (PK-like)"/>
    <property type="match status" value="1"/>
</dbReference>
<sequence length="974" mass="109077">MDKNKYNERRPSREFYYSNRTTSPSPGRQRSSSVGYPASGTPSLNSFTDSSESSDHNHRRKHSICNVLYDYEAQGDDELSLQCGDVIEVLSKDAKISGDDGWWTGKLGDKVGIFPSNFVSTVELGSLVQRVVDDLQPNVIDFSELALEDIIGVGGFGKVYRGYWRNEVVAIKAARQDPDEDINVTLENVLQEAKVFWVLSHENIVALKGVCIEIPNLCLVMDYAHGGPLNKILVGRKIRPSVLVDWAVQIARGMHYLHNGAPISLIHRDLKSSNVLIAEPVEGDDLQFKTLKITDFGLAREMNQTTRMSAAGTYAWMAPEVIKSSTFSKASDVWSFGVVLWELLTGEVPYKGIDALAIAYGVAVNKLMLPIPTTSPLSWKKIMSACWEPDPHDRPTFESILKYLDDIVHSFAQTPKESFHMLQDNWKQEIEAQFSDIRHKEKDLRCREEELRKAQLQQKIFEENLRKREKELAEREINLLERELRVMINQQAKISSPDVPEPNKRKGKFKKSRLRLLRKESPPQISCPTDFRHKIAIQLTPSRLEMNRIQHQLQNVPVDGVKGKTWGPSSVHQKDRSYFVRPPIVDQWSKSVSSLEKPLKAGLPKEGSSNESGFYEDGRQKSERTTTASGERKRYKYGIVELVLAHAAATLSSVATGFDVRLARAAMLSPKPVHSQRRPSIDGSPRSWPEENPRRQAPPPPLPSEHSQVSSQSSQMYLHHTYHGQGQKTRPSLGTDARPLRFAEACSTPNSRRRRVSGRSDTEVVTGHAEYSNLALDYSGSAPYEGPALPPKPTSPYVNIAQEIDNRLYDNLAIIHRTSGTPLHRRTRSGTSAAGVNPGFTLEDEESTVKMYSPRGTDGDLRLGQPSASRGLDNDIPLAEPVRLRSSLRKPSYGTQTWGKQWLIDGVVSTSATPPESLNSDDSSYVSSKDLSQSRVRFSPLPSGGDVSSSSMNQRLWQGDFKLKSYNDSDKSYL</sequence>
<dbReference type="PRINTS" id="PR00109">
    <property type="entry name" value="TYRKINASE"/>
</dbReference>
<protein>
    <recommendedName>
        <fullName evidence="3">mitogen-activated protein kinase kinase kinase</fullName>
        <ecNumber evidence="3">2.7.11.25</ecNumber>
    </recommendedName>
</protein>
<dbReference type="FunFam" id="1.10.510.10:FF:000076">
    <property type="entry name" value="Mitogen-activated protein kinase kinase kinase"/>
    <property type="match status" value="1"/>
</dbReference>
<dbReference type="Gene3D" id="3.30.200.20">
    <property type="entry name" value="Phosphorylase Kinase, domain 1"/>
    <property type="match status" value="1"/>
</dbReference>
<dbReference type="EMBL" id="JAVRJZ010000019">
    <property type="protein sequence ID" value="KAK2707678.1"/>
    <property type="molecule type" value="Genomic_DNA"/>
</dbReference>
<keyword evidence="10 14" id="KW-0067">ATP-binding</keyword>
<name>A0AA88HA43_ARTSF</name>
<dbReference type="FunFam" id="3.30.200.20:FF:000085">
    <property type="entry name" value="Mitogen-activated protein kinase kinase kinase"/>
    <property type="match status" value="1"/>
</dbReference>
<evidence type="ECO:0000256" key="14">
    <source>
        <dbReference type="PROSITE-ProRule" id="PRU10141"/>
    </source>
</evidence>
<evidence type="ECO:0000256" key="15">
    <source>
        <dbReference type="SAM" id="Coils"/>
    </source>
</evidence>
<evidence type="ECO:0000256" key="16">
    <source>
        <dbReference type="SAM" id="MobiDB-lite"/>
    </source>
</evidence>
<keyword evidence="6" id="KW-0808">Transferase</keyword>
<evidence type="ECO:0000256" key="10">
    <source>
        <dbReference type="ARBA" id="ARBA00022840"/>
    </source>
</evidence>
<feature type="domain" description="Protein kinase" evidence="18">
    <location>
        <begin position="145"/>
        <end position="412"/>
    </location>
</feature>
<evidence type="ECO:0000313" key="19">
    <source>
        <dbReference type="EMBL" id="KAK2707678.1"/>
    </source>
</evidence>
<dbReference type="InterPro" id="IPR001245">
    <property type="entry name" value="Ser-Thr/Tyr_kinase_cat_dom"/>
</dbReference>
<dbReference type="Pfam" id="PF14604">
    <property type="entry name" value="SH3_9"/>
    <property type="match status" value="1"/>
</dbReference>
<dbReference type="Gene3D" id="1.10.510.10">
    <property type="entry name" value="Transferase(Phosphotransferase) domain 1"/>
    <property type="match status" value="1"/>
</dbReference>
<dbReference type="InterPro" id="IPR051681">
    <property type="entry name" value="Ser/Thr_Kinases-Pseudokinases"/>
</dbReference>
<proteinExistence type="inferred from homology"/>
<keyword evidence="8 14" id="KW-0547">Nucleotide-binding</keyword>
<evidence type="ECO:0000259" key="18">
    <source>
        <dbReference type="PROSITE" id="PS50011"/>
    </source>
</evidence>
<comment type="cofactor">
    <cofactor evidence="1">
        <name>Mg(2+)</name>
        <dbReference type="ChEBI" id="CHEBI:18420"/>
    </cofactor>
</comment>
<dbReference type="InterPro" id="IPR017441">
    <property type="entry name" value="Protein_kinase_ATP_BS"/>
</dbReference>
<dbReference type="Pfam" id="PF07714">
    <property type="entry name" value="PK_Tyr_Ser-Thr"/>
    <property type="match status" value="1"/>
</dbReference>
<dbReference type="PROSITE" id="PS00107">
    <property type="entry name" value="PROTEIN_KINASE_ATP"/>
    <property type="match status" value="1"/>
</dbReference>
<feature type="coiled-coil region" evidence="15">
    <location>
        <begin position="437"/>
        <end position="490"/>
    </location>
</feature>
<evidence type="ECO:0000256" key="6">
    <source>
        <dbReference type="ARBA" id="ARBA00022679"/>
    </source>
</evidence>
<evidence type="ECO:0000256" key="4">
    <source>
        <dbReference type="ARBA" id="ARBA00022443"/>
    </source>
</evidence>
<feature type="compositionally biased region" description="Polar residues" evidence="16">
    <location>
        <begin position="18"/>
        <end position="51"/>
    </location>
</feature>
<accession>A0AA88HA43</accession>
<dbReference type="InterPro" id="IPR008271">
    <property type="entry name" value="Ser/Thr_kinase_AS"/>
</dbReference>
<dbReference type="PRINTS" id="PR00452">
    <property type="entry name" value="SH3DOMAIN"/>
</dbReference>
<evidence type="ECO:0000256" key="9">
    <source>
        <dbReference type="ARBA" id="ARBA00022777"/>
    </source>
</evidence>
<feature type="region of interest" description="Disordered" evidence="16">
    <location>
        <begin position="820"/>
        <end position="876"/>
    </location>
</feature>
<evidence type="ECO:0000256" key="1">
    <source>
        <dbReference type="ARBA" id="ARBA00001946"/>
    </source>
</evidence>
<keyword evidence="7" id="KW-0677">Repeat</keyword>
<reference evidence="19" key="1">
    <citation type="submission" date="2023-07" db="EMBL/GenBank/DDBJ databases">
        <title>Chromosome-level genome assembly of Artemia franciscana.</title>
        <authorList>
            <person name="Jo E."/>
        </authorList>
    </citation>
    <scope>NUCLEOTIDE SEQUENCE</scope>
    <source>
        <tissue evidence="19">Whole body</tissue>
    </source>
</reference>
<dbReference type="GO" id="GO:0006950">
    <property type="term" value="P:response to stress"/>
    <property type="evidence" value="ECO:0007669"/>
    <property type="project" value="UniProtKB-ARBA"/>
</dbReference>
<evidence type="ECO:0000256" key="2">
    <source>
        <dbReference type="ARBA" id="ARBA00006529"/>
    </source>
</evidence>
<feature type="region of interest" description="Disordered" evidence="16">
    <location>
        <begin position="1"/>
        <end position="57"/>
    </location>
</feature>
<evidence type="ECO:0000256" key="13">
    <source>
        <dbReference type="PROSITE-ProRule" id="PRU00192"/>
    </source>
</evidence>
<comment type="caution">
    <text evidence="19">The sequence shown here is derived from an EMBL/GenBank/DDBJ whole genome shotgun (WGS) entry which is preliminary data.</text>
</comment>
<dbReference type="PANTHER" id="PTHR44329:SF293">
    <property type="entry name" value="MITOGEN-ACTIVATED PROTEIN KINASE KINASE KINASE"/>
    <property type="match status" value="1"/>
</dbReference>
<evidence type="ECO:0000256" key="12">
    <source>
        <dbReference type="ARBA" id="ARBA00048329"/>
    </source>
</evidence>
<dbReference type="SMART" id="SM00220">
    <property type="entry name" value="S_TKc"/>
    <property type="match status" value="1"/>
</dbReference>
<comment type="catalytic activity">
    <reaction evidence="12">
        <text>L-seryl-[protein] + ATP = O-phospho-L-seryl-[protein] + ADP + H(+)</text>
        <dbReference type="Rhea" id="RHEA:17989"/>
        <dbReference type="Rhea" id="RHEA-COMP:9863"/>
        <dbReference type="Rhea" id="RHEA-COMP:11604"/>
        <dbReference type="ChEBI" id="CHEBI:15378"/>
        <dbReference type="ChEBI" id="CHEBI:29999"/>
        <dbReference type="ChEBI" id="CHEBI:30616"/>
        <dbReference type="ChEBI" id="CHEBI:83421"/>
        <dbReference type="ChEBI" id="CHEBI:456216"/>
        <dbReference type="EC" id="2.7.11.25"/>
    </reaction>
</comment>
<keyword evidence="4 13" id="KW-0728">SH3 domain</keyword>
<dbReference type="Proteomes" id="UP001187531">
    <property type="component" value="Unassembled WGS sequence"/>
</dbReference>
<evidence type="ECO:0000259" key="17">
    <source>
        <dbReference type="PROSITE" id="PS50002"/>
    </source>
</evidence>
<evidence type="ECO:0000256" key="7">
    <source>
        <dbReference type="ARBA" id="ARBA00022737"/>
    </source>
</evidence>
<keyword evidence="15" id="KW-0175">Coiled coil</keyword>
<evidence type="ECO:0000313" key="20">
    <source>
        <dbReference type="Proteomes" id="UP001187531"/>
    </source>
</evidence>
<feature type="domain" description="SH3" evidence="17">
    <location>
        <begin position="60"/>
        <end position="124"/>
    </location>
</feature>
<feature type="region of interest" description="Disordered" evidence="16">
    <location>
        <begin position="744"/>
        <end position="764"/>
    </location>
</feature>
<feature type="region of interest" description="Disordered" evidence="16">
    <location>
        <begin position="598"/>
        <end position="629"/>
    </location>
</feature>
<dbReference type="PROSITE" id="PS50002">
    <property type="entry name" value="SH3"/>
    <property type="match status" value="1"/>
</dbReference>
<keyword evidence="5" id="KW-0723">Serine/threonine-protein kinase</keyword>
<dbReference type="CDD" id="cd14061">
    <property type="entry name" value="STKc_MLK"/>
    <property type="match status" value="1"/>
</dbReference>
<dbReference type="GO" id="GO:0005524">
    <property type="term" value="F:ATP binding"/>
    <property type="evidence" value="ECO:0007669"/>
    <property type="project" value="UniProtKB-UniRule"/>
</dbReference>
<dbReference type="Gene3D" id="2.30.30.40">
    <property type="entry name" value="SH3 Domains"/>
    <property type="match status" value="1"/>
</dbReference>
<feature type="region of interest" description="Disordered" evidence="16">
    <location>
        <begin position="912"/>
        <end position="952"/>
    </location>
</feature>
<dbReference type="InterPro" id="IPR000719">
    <property type="entry name" value="Prot_kinase_dom"/>
</dbReference>
<dbReference type="SUPFAM" id="SSF50044">
    <property type="entry name" value="SH3-domain"/>
    <property type="match status" value="1"/>
</dbReference>
<dbReference type="InterPro" id="IPR011009">
    <property type="entry name" value="Kinase-like_dom_sf"/>
</dbReference>
<comment type="similarity">
    <text evidence="2">Belongs to the protein kinase superfamily. STE Ser/Thr protein kinase family. MAP kinase kinase kinase subfamily.</text>
</comment>
<comment type="catalytic activity">
    <reaction evidence="11">
        <text>L-threonyl-[protein] + ATP = O-phospho-L-threonyl-[protein] + ADP + H(+)</text>
        <dbReference type="Rhea" id="RHEA:46608"/>
        <dbReference type="Rhea" id="RHEA-COMP:11060"/>
        <dbReference type="Rhea" id="RHEA-COMP:11605"/>
        <dbReference type="ChEBI" id="CHEBI:15378"/>
        <dbReference type="ChEBI" id="CHEBI:30013"/>
        <dbReference type="ChEBI" id="CHEBI:30616"/>
        <dbReference type="ChEBI" id="CHEBI:61977"/>
        <dbReference type="ChEBI" id="CHEBI:456216"/>
        <dbReference type="EC" id="2.7.11.25"/>
    </reaction>
</comment>
<evidence type="ECO:0000256" key="11">
    <source>
        <dbReference type="ARBA" id="ARBA00047559"/>
    </source>
</evidence>
<feature type="compositionally biased region" description="Low complexity" evidence="16">
    <location>
        <begin position="917"/>
        <end position="934"/>
    </location>
</feature>
<keyword evidence="9" id="KW-0418">Kinase</keyword>
<dbReference type="EC" id="2.7.11.25" evidence="3"/>
<feature type="region of interest" description="Disordered" evidence="16">
    <location>
        <begin position="669"/>
        <end position="715"/>
    </location>
</feature>
<evidence type="ECO:0000256" key="3">
    <source>
        <dbReference type="ARBA" id="ARBA00012406"/>
    </source>
</evidence>
<dbReference type="SMART" id="SM00326">
    <property type="entry name" value="SH3"/>
    <property type="match status" value="1"/>
</dbReference>
<dbReference type="PROSITE" id="PS00108">
    <property type="entry name" value="PROTEIN_KINASE_ST"/>
    <property type="match status" value="1"/>
</dbReference>
<dbReference type="InterPro" id="IPR036028">
    <property type="entry name" value="SH3-like_dom_sf"/>
</dbReference>
<feature type="binding site" evidence="14">
    <location>
        <position position="172"/>
    </location>
    <ligand>
        <name>ATP</name>
        <dbReference type="ChEBI" id="CHEBI:30616"/>
    </ligand>
</feature>
<gene>
    <name evidence="19" type="ORF">QYM36_015388</name>
</gene>
<feature type="compositionally biased region" description="Basic and acidic residues" evidence="16">
    <location>
        <begin position="1"/>
        <end position="13"/>
    </location>
</feature>
<dbReference type="InterPro" id="IPR001452">
    <property type="entry name" value="SH3_domain"/>
</dbReference>
<dbReference type="GO" id="GO:0004706">
    <property type="term" value="F:JUN kinase kinase kinase activity"/>
    <property type="evidence" value="ECO:0007669"/>
    <property type="project" value="TreeGrafter"/>
</dbReference>
<dbReference type="AlphaFoldDB" id="A0AA88HA43"/>
<dbReference type="PROSITE" id="PS50011">
    <property type="entry name" value="PROTEIN_KINASE_DOM"/>
    <property type="match status" value="1"/>
</dbReference>
<organism evidence="19 20">
    <name type="scientific">Artemia franciscana</name>
    <name type="common">Brine shrimp</name>
    <name type="synonym">Artemia sanfranciscana</name>
    <dbReference type="NCBI Taxonomy" id="6661"/>
    <lineage>
        <taxon>Eukaryota</taxon>
        <taxon>Metazoa</taxon>
        <taxon>Ecdysozoa</taxon>
        <taxon>Arthropoda</taxon>
        <taxon>Crustacea</taxon>
        <taxon>Branchiopoda</taxon>
        <taxon>Anostraca</taxon>
        <taxon>Artemiidae</taxon>
        <taxon>Artemia</taxon>
    </lineage>
</organism>
<evidence type="ECO:0000256" key="5">
    <source>
        <dbReference type="ARBA" id="ARBA00022527"/>
    </source>
</evidence>